<dbReference type="PANTHER" id="PTHR13504:SF38">
    <property type="entry name" value="FIDO DOMAIN-CONTAINING PROTEIN"/>
    <property type="match status" value="1"/>
</dbReference>
<dbReference type="EMBL" id="BRXU01000011">
    <property type="protein sequence ID" value="GLC54746.1"/>
    <property type="molecule type" value="Genomic_DNA"/>
</dbReference>
<proteinExistence type="predicted"/>
<gene>
    <name evidence="6" type="primary">PLEST006839</name>
    <name evidence="6" type="ORF">PLESTB_000901700</name>
</gene>
<dbReference type="Gene3D" id="1.10.3290.10">
    <property type="entry name" value="Fido-like domain"/>
    <property type="match status" value="1"/>
</dbReference>
<feature type="active site" evidence="1">
    <location>
        <position position="251"/>
    </location>
</feature>
<keyword evidence="7" id="KW-1185">Reference proteome</keyword>
<evidence type="ECO:0000313" key="6">
    <source>
        <dbReference type="EMBL" id="GLC54746.1"/>
    </source>
</evidence>
<comment type="caution">
    <text evidence="6">The sequence shown here is derived from an EMBL/GenBank/DDBJ whole genome shotgun (WGS) entry which is preliminary data.</text>
</comment>
<keyword evidence="4" id="KW-1133">Transmembrane helix</keyword>
<sequence>MGSAGTGFCASDYLSVPWEPDPPELVWTQAQLLLRELRRIPPASRAAHLLAQHAARATIASIYFSNHIDDKGPSLAESEKLIREEQLLPGPEAPPPDGAAADAPVADAPAAATQHADASAAAAVVRREVLQHAAAWRHLHRHAVTDRRPLTEAVVLETHRILVSGLPPTIEDDGQPAAAGAYRRGAVYAGYHRFPPATVVQSAVRDLLHEYNTRAAAAAAAASTGAIVDAEHGGDPFALAAWLSYNFDAVHPFVDGNGRMSRLLLNAALLAAGVPFCSALGFASGHRQAKKQYLQCVRHADERGGGGGGSGDDGGGAPRLLATVVLCGFRDAAASYFEALRMSYPGEYPETLKRLYG</sequence>
<keyword evidence="2" id="KW-0547">Nucleotide-binding</keyword>
<dbReference type="AlphaFoldDB" id="A0A9W6BM26"/>
<dbReference type="Proteomes" id="UP001165080">
    <property type="component" value="Unassembled WGS sequence"/>
</dbReference>
<organism evidence="6 7">
    <name type="scientific">Pleodorina starrii</name>
    <dbReference type="NCBI Taxonomy" id="330485"/>
    <lineage>
        <taxon>Eukaryota</taxon>
        <taxon>Viridiplantae</taxon>
        <taxon>Chlorophyta</taxon>
        <taxon>core chlorophytes</taxon>
        <taxon>Chlorophyceae</taxon>
        <taxon>CS clade</taxon>
        <taxon>Chlamydomonadales</taxon>
        <taxon>Volvocaceae</taxon>
        <taxon>Pleodorina</taxon>
    </lineage>
</organism>
<dbReference type="InterPro" id="IPR003812">
    <property type="entry name" value="Fido"/>
</dbReference>
<dbReference type="PANTHER" id="PTHR13504">
    <property type="entry name" value="FIDO DOMAIN-CONTAINING PROTEIN DDB_G0283145"/>
    <property type="match status" value="1"/>
</dbReference>
<feature type="binding site" evidence="2">
    <location>
        <begin position="255"/>
        <end position="262"/>
    </location>
    <ligand>
        <name>ATP</name>
        <dbReference type="ChEBI" id="CHEBI:30616"/>
    </ligand>
</feature>
<keyword evidence="4" id="KW-0812">Transmembrane</keyword>
<name>A0A9W6BM26_9CHLO</name>
<evidence type="ECO:0000259" key="5">
    <source>
        <dbReference type="PROSITE" id="PS51459"/>
    </source>
</evidence>
<evidence type="ECO:0000256" key="2">
    <source>
        <dbReference type="PIRSR" id="PIRSR640198-2"/>
    </source>
</evidence>
<dbReference type="GO" id="GO:0005524">
    <property type="term" value="F:ATP binding"/>
    <property type="evidence" value="ECO:0007669"/>
    <property type="project" value="UniProtKB-KW"/>
</dbReference>
<dbReference type="PROSITE" id="PS51459">
    <property type="entry name" value="FIDO"/>
    <property type="match status" value="1"/>
</dbReference>
<evidence type="ECO:0000256" key="3">
    <source>
        <dbReference type="SAM" id="MobiDB-lite"/>
    </source>
</evidence>
<evidence type="ECO:0000313" key="7">
    <source>
        <dbReference type="Proteomes" id="UP001165080"/>
    </source>
</evidence>
<dbReference type="InterPro" id="IPR036597">
    <property type="entry name" value="Fido-like_dom_sf"/>
</dbReference>
<dbReference type="Pfam" id="PF02661">
    <property type="entry name" value="Fic"/>
    <property type="match status" value="1"/>
</dbReference>
<feature type="region of interest" description="Disordered" evidence="3">
    <location>
        <begin position="88"/>
        <end position="113"/>
    </location>
</feature>
<protein>
    <recommendedName>
        <fullName evidence="5">Fido domain-containing protein</fullName>
    </recommendedName>
</protein>
<evidence type="ECO:0000256" key="4">
    <source>
        <dbReference type="SAM" id="Phobius"/>
    </source>
</evidence>
<dbReference type="InterPro" id="IPR040198">
    <property type="entry name" value="Fido_containing"/>
</dbReference>
<dbReference type="OrthoDB" id="536158at2759"/>
<feature type="domain" description="Fido" evidence="5">
    <location>
        <begin position="150"/>
        <end position="326"/>
    </location>
</feature>
<dbReference type="SUPFAM" id="SSF140931">
    <property type="entry name" value="Fic-like"/>
    <property type="match status" value="1"/>
</dbReference>
<feature type="compositionally biased region" description="Low complexity" evidence="3">
    <location>
        <begin position="98"/>
        <end position="113"/>
    </location>
</feature>
<accession>A0A9W6BM26</accession>
<evidence type="ECO:0000256" key="1">
    <source>
        <dbReference type="PIRSR" id="PIRSR640198-1"/>
    </source>
</evidence>
<reference evidence="6 7" key="1">
    <citation type="journal article" date="2023" name="Commun. Biol.">
        <title>Reorganization of the ancestral sex-determining regions during the evolution of trioecy in Pleodorina starrii.</title>
        <authorList>
            <person name="Takahashi K."/>
            <person name="Suzuki S."/>
            <person name="Kawai-Toyooka H."/>
            <person name="Yamamoto K."/>
            <person name="Hamaji T."/>
            <person name="Ootsuki R."/>
            <person name="Yamaguchi H."/>
            <person name="Kawachi M."/>
            <person name="Higashiyama T."/>
            <person name="Nozaki H."/>
        </authorList>
    </citation>
    <scope>NUCLEOTIDE SEQUENCE [LARGE SCALE GENOMIC DNA]</scope>
    <source>
        <strain evidence="6 7">NIES-4479</strain>
    </source>
</reference>
<keyword evidence="4" id="KW-0472">Membrane</keyword>
<keyword evidence="2" id="KW-0067">ATP-binding</keyword>
<feature type="transmembrane region" description="Helical" evidence="4">
    <location>
        <begin position="263"/>
        <end position="283"/>
    </location>
</feature>